<sequence>MDEIYVIFEDDVNQKEDMILELAELAGREWMKLHLSFKKWARFSPLSSIGSLS</sequence>
<evidence type="ECO:0000313" key="1">
    <source>
        <dbReference type="EMBL" id="KIL12192.1"/>
    </source>
</evidence>
<name>A0AB34QPP1_BACPU</name>
<dbReference type="AlphaFoldDB" id="A0AB34QPP1"/>
<comment type="caution">
    <text evidence="1">The sequence shown here is derived from an EMBL/GenBank/DDBJ whole genome shotgun (WGS) entry which is preliminary data.</text>
</comment>
<organism evidence="1 2">
    <name type="scientific">Bacillus pumilus</name>
    <name type="common">Bacillus mesentericus</name>
    <dbReference type="NCBI Taxonomy" id="1408"/>
    <lineage>
        <taxon>Bacteria</taxon>
        <taxon>Bacillati</taxon>
        <taxon>Bacillota</taxon>
        <taxon>Bacilli</taxon>
        <taxon>Bacillales</taxon>
        <taxon>Bacillaceae</taxon>
        <taxon>Bacillus</taxon>
    </lineage>
</organism>
<dbReference type="EMBL" id="JXCL01000040">
    <property type="protein sequence ID" value="KIL12192.1"/>
    <property type="molecule type" value="Genomic_DNA"/>
</dbReference>
<protein>
    <submittedName>
        <fullName evidence="1">Uncharacterized protein</fullName>
    </submittedName>
</protein>
<accession>A0AB34QPP1</accession>
<proteinExistence type="predicted"/>
<dbReference type="Proteomes" id="UP000031978">
    <property type="component" value="Unassembled WGS sequence"/>
</dbReference>
<reference evidence="1 2" key="1">
    <citation type="submission" date="2014-12" db="EMBL/GenBank/DDBJ databases">
        <title>Draft Genome Sequences of Five Spore-Forming Food Isolates of Bacillus pumilus.</title>
        <authorList>
            <person name="de Jong A."/>
            <person name="van Heel A.J."/>
            <person name="Montalban-Lopez M."/>
            <person name="Krawczyk A.O."/>
            <person name="Berendsen E.M."/>
            <person name="Wells-Bennik M."/>
            <person name="Kuipers O.P."/>
        </authorList>
    </citation>
    <scope>NUCLEOTIDE SEQUENCE [LARGE SCALE GENOMIC DNA]</scope>
    <source>
        <strain evidence="1 2">B4127</strain>
    </source>
</reference>
<gene>
    <name evidence="1" type="ORF">B4127_1523</name>
</gene>
<evidence type="ECO:0000313" key="2">
    <source>
        <dbReference type="Proteomes" id="UP000031978"/>
    </source>
</evidence>